<dbReference type="InterPro" id="IPR007730">
    <property type="entry name" value="SPOR-like_dom"/>
</dbReference>
<name>A0A3B0RIU0_9ZZZZ</name>
<protein>
    <submittedName>
        <fullName evidence="2">D-alanyl-D-alanine carboxypeptidase</fullName>
        <ecNumber evidence="2">3.4.16.4</ecNumber>
    </submittedName>
</protein>
<dbReference type="EMBL" id="UOEC01000037">
    <property type="protein sequence ID" value="VAV88148.1"/>
    <property type="molecule type" value="Genomic_DNA"/>
</dbReference>
<dbReference type="Pfam" id="PF05036">
    <property type="entry name" value="SPOR"/>
    <property type="match status" value="1"/>
</dbReference>
<keyword evidence="2" id="KW-0378">Hydrolase</keyword>
<dbReference type="InterPro" id="IPR036680">
    <property type="entry name" value="SPOR-like_sf"/>
</dbReference>
<dbReference type="PROSITE" id="PS51724">
    <property type="entry name" value="SPOR"/>
    <property type="match status" value="1"/>
</dbReference>
<dbReference type="InterPro" id="IPR012338">
    <property type="entry name" value="Beta-lactam/transpept-like"/>
</dbReference>
<dbReference type="GO" id="GO:0009002">
    <property type="term" value="F:serine-type D-Ala-D-Ala carboxypeptidase activity"/>
    <property type="evidence" value="ECO:0007669"/>
    <property type="project" value="UniProtKB-EC"/>
</dbReference>
<accession>A0A3B0RIU0</accession>
<dbReference type="GO" id="GO:0006508">
    <property type="term" value="P:proteolysis"/>
    <property type="evidence" value="ECO:0007669"/>
    <property type="project" value="InterPro"/>
</dbReference>
<feature type="non-terminal residue" evidence="2">
    <location>
        <position position="1"/>
    </location>
</feature>
<evidence type="ECO:0000313" key="2">
    <source>
        <dbReference type="EMBL" id="VAV88148.1"/>
    </source>
</evidence>
<dbReference type="PANTHER" id="PTHR21581:SF6">
    <property type="entry name" value="TRAFFICKING PROTEIN PARTICLE COMPLEX SUBUNIT 12"/>
    <property type="match status" value="1"/>
</dbReference>
<dbReference type="SUPFAM" id="SSF110997">
    <property type="entry name" value="Sporulation related repeat"/>
    <property type="match status" value="1"/>
</dbReference>
<dbReference type="Pfam" id="PF00768">
    <property type="entry name" value="Peptidase_S11"/>
    <property type="match status" value="1"/>
</dbReference>
<dbReference type="PANTHER" id="PTHR21581">
    <property type="entry name" value="D-ALANYL-D-ALANINE CARBOXYPEPTIDASE"/>
    <property type="match status" value="1"/>
</dbReference>
<dbReference type="GO" id="GO:0042834">
    <property type="term" value="F:peptidoglycan binding"/>
    <property type="evidence" value="ECO:0007669"/>
    <property type="project" value="InterPro"/>
</dbReference>
<dbReference type="InterPro" id="IPR001967">
    <property type="entry name" value="Peptidase_S11_N"/>
</dbReference>
<evidence type="ECO:0000259" key="1">
    <source>
        <dbReference type="PROSITE" id="PS51724"/>
    </source>
</evidence>
<proteinExistence type="predicted"/>
<dbReference type="SUPFAM" id="SSF56601">
    <property type="entry name" value="beta-lactamase/transpeptidase-like"/>
    <property type="match status" value="1"/>
</dbReference>
<keyword evidence="2" id="KW-0121">Carboxypeptidase</keyword>
<dbReference type="EC" id="3.4.16.4" evidence="2"/>
<keyword evidence="2" id="KW-0645">Protease</keyword>
<gene>
    <name evidence="2" type="ORF">MNBD_ALPHA08-1904</name>
</gene>
<reference evidence="2" key="1">
    <citation type="submission" date="2018-06" db="EMBL/GenBank/DDBJ databases">
        <authorList>
            <person name="Zhirakovskaya E."/>
        </authorList>
    </citation>
    <scope>NUCLEOTIDE SEQUENCE</scope>
</reference>
<organism evidence="2">
    <name type="scientific">hydrothermal vent metagenome</name>
    <dbReference type="NCBI Taxonomy" id="652676"/>
    <lineage>
        <taxon>unclassified sequences</taxon>
        <taxon>metagenomes</taxon>
        <taxon>ecological metagenomes</taxon>
    </lineage>
</organism>
<dbReference type="Gene3D" id="3.30.70.1070">
    <property type="entry name" value="Sporulation related repeat"/>
    <property type="match status" value="1"/>
</dbReference>
<feature type="domain" description="SPOR" evidence="1">
    <location>
        <begin position="276"/>
        <end position="361"/>
    </location>
</feature>
<sequence>ETRFARRMTTTARRIGMTRTTFRNASGLPDRRQRTTARDMATLGLRMQRDFPRYYKFFGTKRFSYRGRRFGNNNKLLGRVVGVDGIKTGYTRASGFNLTSSVRRGKKRIVAVVMGGRTGRARNRYMSSLIKRMFAKKRLTNSTRIASTAGRPPGYKPVRAATTRLAVVKNPPLPRKKPVFQKPVVLAKKQQDRLIPAKPVQAAVSTFKTASIIDDEGQAEIAPFKNDDGSFAVVSSTKSDLIIPQTNPPQIVPVKSVTKVAEAPLPKASNQPKKTSNHSDTWNIQIGAFPSKKGATGRLANATEKARKNLRGKVAFTIEVNKNGSKFYRARFAGFNRKTAARACRTLSRKGFGCFALAPRS</sequence>
<dbReference type="Gene3D" id="3.40.710.10">
    <property type="entry name" value="DD-peptidase/beta-lactamase superfamily"/>
    <property type="match status" value="1"/>
</dbReference>
<dbReference type="AlphaFoldDB" id="A0A3B0RIU0"/>